<dbReference type="RefSeq" id="WP_091550769.1">
    <property type="nucleotide sequence ID" value="NZ_FNPH01000001.1"/>
</dbReference>
<reference evidence="3" key="1">
    <citation type="submission" date="2016-10" db="EMBL/GenBank/DDBJ databases">
        <authorList>
            <person name="Varghese N."/>
            <person name="Submissions S."/>
        </authorList>
    </citation>
    <scope>NUCLEOTIDE SEQUENCE [LARGE SCALE GENOMIC DNA]</scope>
    <source>
        <strain evidence="3">DSM 45245</strain>
    </source>
</reference>
<feature type="region of interest" description="Disordered" evidence="1">
    <location>
        <begin position="71"/>
        <end position="95"/>
    </location>
</feature>
<gene>
    <name evidence="2" type="ORF">SAMN05444365_101463</name>
</gene>
<evidence type="ECO:0000313" key="3">
    <source>
        <dbReference type="Proteomes" id="UP000242415"/>
    </source>
</evidence>
<evidence type="ECO:0000313" key="2">
    <source>
        <dbReference type="EMBL" id="SDY04031.1"/>
    </source>
</evidence>
<dbReference type="STRING" id="405436.SAMN05444365_101463"/>
<protein>
    <submittedName>
        <fullName evidence="2">Uncharacterized protein</fullName>
    </submittedName>
</protein>
<organism evidence="2 3">
    <name type="scientific">Micromonospora pattaloongensis</name>
    <dbReference type="NCBI Taxonomy" id="405436"/>
    <lineage>
        <taxon>Bacteria</taxon>
        <taxon>Bacillati</taxon>
        <taxon>Actinomycetota</taxon>
        <taxon>Actinomycetes</taxon>
        <taxon>Micromonosporales</taxon>
        <taxon>Micromonosporaceae</taxon>
        <taxon>Micromonospora</taxon>
    </lineage>
</organism>
<sequence>MLLVTRVAVELTKRFHPEGGRFLVKEYPKDEEHRRLKLSPQISAKLKAHVDDKDLGPDDLLFAIRDSENTSTPRLRAVPDPETLGLTEPNDKGRQYRHGTLSAYTAGKCKCQSCKDAFAI</sequence>
<dbReference type="EMBL" id="FNPH01000001">
    <property type="protein sequence ID" value="SDY04031.1"/>
    <property type="molecule type" value="Genomic_DNA"/>
</dbReference>
<name>A0A1H3GL66_9ACTN</name>
<proteinExistence type="predicted"/>
<accession>A0A1H3GL66</accession>
<evidence type="ECO:0000256" key="1">
    <source>
        <dbReference type="SAM" id="MobiDB-lite"/>
    </source>
</evidence>
<keyword evidence="3" id="KW-1185">Reference proteome</keyword>
<dbReference type="Proteomes" id="UP000242415">
    <property type="component" value="Unassembled WGS sequence"/>
</dbReference>
<dbReference type="AlphaFoldDB" id="A0A1H3GL66"/>